<reference evidence="2" key="1">
    <citation type="journal article" date="2023" name="Plant J.">
        <title>The genome of the king protea, Protea cynaroides.</title>
        <authorList>
            <person name="Chang J."/>
            <person name="Duong T.A."/>
            <person name="Schoeman C."/>
            <person name="Ma X."/>
            <person name="Roodt D."/>
            <person name="Barker N."/>
            <person name="Li Z."/>
            <person name="Van de Peer Y."/>
            <person name="Mizrachi E."/>
        </authorList>
    </citation>
    <scope>NUCLEOTIDE SEQUENCE</scope>
    <source>
        <tissue evidence="2">Young leaves</tissue>
    </source>
</reference>
<feature type="compositionally biased region" description="Low complexity" evidence="1">
    <location>
        <begin position="1"/>
        <end position="10"/>
    </location>
</feature>
<keyword evidence="3" id="KW-1185">Reference proteome</keyword>
<feature type="compositionally biased region" description="Pro residues" evidence="1">
    <location>
        <begin position="203"/>
        <end position="212"/>
    </location>
</feature>
<proteinExistence type="predicted"/>
<gene>
    <name evidence="2" type="ORF">NE237_015392</name>
</gene>
<dbReference type="AlphaFoldDB" id="A0A9Q0KE65"/>
<feature type="compositionally biased region" description="Pro residues" evidence="1">
    <location>
        <begin position="177"/>
        <end position="187"/>
    </location>
</feature>
<organism evidence="2 3">
    <name type="scientific">Protea cynaroides</name>
    <dbReference type="NCBI Taxonomy" id="273540"/>
    <lineage>
        <taxon>Eukaryota</taxon>
        <taxon>Viridiplantae</taxon>
        <taxon>Streptophyta</taxon>
        <taxon>Embryophyta</taxon>
        <taxon>Tracheophyta</taxon>
        <taxon>Spermatophyta</taxon>
        <taxon>Magnoliopsida</taxon>
        <taxon>Proteales</taxon>
        <taxon>Proteaceae</taxon>
        <taxon>Protea</taxon>
    </lineage>
</organism>
<evidence type="ECO:0000313" key="2">
    <source>
        <dbReference type="EMBL" id="KAJ4968691.1"/>
    </source>
</evidence>
<feature type="region of interest" description="Disordered" evidence="1">
    <location>
        <begin position="172"/>
        <end position="220"/>
    </location>
</feature>
<protein>
    <submittedName>
        <fullName evidence="2">Uncharacterized protein</fullName>
    </submittedName>
</protein>
<name>A0A9Q0KE65_9MAGN</name>
<evidence type="ECO:0000256" key="1">
    <source>
        <dbReference type="SAM" id="MobiDB-lite"/>
    </source>
</evidence>
<evidence type="ECO:0000313" key="3">
    <source>
        <dbReference type="Proteomes" id="UP001141806"/>
    </source>
</evidence>
<dbReference type="Proteomes" id="UP001141806">
    <property type="component" value="Unassembled WGS sequence"/>
</dbReference>
<comment type="caution">
    <text evidence="2">The sequence shown here is derived from an EMBL/GenBank/DDBJ whole genome shotgun (WGS) entry which is preliminary data.</text>
</comment>
<feature type="region of interest" description="Disordered" evidence="1">
    <location>
        <begin position="1"/>
        <end position="60"/>
    </location>
</feature>
<dbReference type="OrthoDB" id="1747163at2759"/>
<accession>A0A9Q0KE65</accession>
<dbReference type="EMBL" id="JAMYWD010000006">
    <property type="protein sequence ID" value="KAJ4968691.1"/>
    <property type="molecule type" value="Genomic_DNA"/>
</dbReference>
<sequence>MRRRSFSSPHSSPPSPHSPLPISVGPGHRKYNFTPSLSPSPPFSPTSSPTSSEIHPLLCKDSPCRPKEPSTFSLDRVSDDLGFQSSCLKDLLEWILRRSALAGEPSSVSYAVVLFEPATPVYAYAGTILNLAEREGDLDQRVSKNPGEVRDVASHVGVFFTANHLVSVMRRSFASPPSSPPTPPSPLPVSIGPGHQKYTFTPSPSPSPPFSPPSSRTSSEIHPLLCKDSPYRPKGPSTFSLDRVSDDLGFQSSCLKDLLEWLLLRCCGCCSCFL</sequence>